<dbReference type="NCBIfam" id="TIGR01525">
    <property type="entry name" value="ATPase-IB_hvy"/>
    <property type="match status" value="1"/>
</dbReference>
<dbReference type="PANTHER" id="PTHR48085">
    <property type="entry name" value="CADMIUM/ZINC-TRANSPORTING ATPASE HMA2-RELATED"/>
    <property type="match status" value="1"/>
</dbReference>
<gene>
    <name evidence="13" type="primary">cadA</name>
    <name evidence="12" type="ORF">CPS94_09635</name>
    <name evidence="13" type="ORF">D6C19_03490</name>
</gene>
<keyword evidence="10" id="KW-0547">Nucleotide-binding</keyword>
<keyword evidence="10" id="KW-0479">Metal-binding</keyword>
<keyword evidence="4 10" id="KW-0812">Transmembrane</keyword>
<dbReference type="InterPro" id="IPR027256">
    <property type="entry name" value="P-typ_ATPase_IB"/>
</dbReference>
<evidence type="ECO:0000313" key="12">
    <source>
        <dbReference type="EMBL" id="AWZ39163.1"/>
    </source>
</evidence>
<evidence type="ECO:0000256" key="2">
    <source>
        <dbReference type="ARBA" id="ARBA00006024"/>
    </source>
</evidence>
<dbReference type="EMBL" id="CP023565">
    <property type="protein sequence ID" value="AWZ39163.1"/>
    <property type="molecule type" value="Genomic_DNA"/>
</dbReference>
<dbReference type="PRINTS" id="PR00120">
    <property type="entry name" value="HATPASE"/>
</dbReference>
<keyword evidence="6" id="KW-0813">Transport</keyword>
<evidence type="ECO:0000256" key="7">
    <source>
        <dbReference type="ARBA" id="ARBA00023136"/>
    </source>
</evidence>
<feature type="transmembrane region" description="Helical" evidence="10">
    <location>
        <begin position="62"/>
        <end position="90"/>
    </location>
</feature>
<dbReference type="Gene3D" id="3.40.50.1000">
    <property type="entry name" value="HAD superfamily/HAD-like"/>
    <property type="match status" value="1"/>
</dbReference>
<dbReference type="GO" id="GO:0046872">
    <property type="term" value="F:metal ion binding"/>
    <property type="evidence" value="ECO:0007669"/>
    <property type="project" value="UniProtKB-KW"/>
</dbReference>
<keyword evidence="5 10" id="KW-1133">Transmembrane helix</keyword>
<evidence type="ECO:0000256" key="8">
    <source>
        <dbReference type="ARBA" id="ARBA00039103"/>
    </source>
</evidence>
<keyword evidence="10" id="KW-1003">Cell membrane</keyword>
<reference evidence="13 15" key="2">
    <citation type="submission" date="2018-09" db="EMBL/GenBank/DDBJ databases">
        <title>Murine metabolic-syndrome-specific gut microbial biobank.</title>
        <authorList>
            <person name="Liu C."/>
        </authorList>
    </citation>
    <scope>NUCLEOTIDE SEQUENCE [LARGE SCALE GENOMIC DNA]</scope>
    <source>
        <strain evidence="13 15">C-30</strain>
    </source>
</reference>
<evidence type="ECO:0000256" key="3">
    <source>
        <dbReference type="ARBA" id="ARBA00022539"/>
    </source>
</evidence>
<evidence type="ECO:0000313" key="14">
    <source>
        <dbReference type="Proteomes" id="UP000250153"/>
    </source>
</evidence>
<keyword evidence="3" id="KW-0104">Cadmium</keyword>
<evidence type="ECO:0000259" key="11">
    <source>
        <dbReference type="Pfam" id="PF00122"/>
    </source>
</evidence>
<dbReference type="InterPro" id="IPR036412">
    <property type="entry name" value="HAD-like_sf"/>
</dbReference>
<feature type="transmembrane region" description="Helical" evidence="10">
    <location>
        <begin position="9"/>
        <end position="42"/>
    </location>
</feature>
<dbReference type="InterPro" id="IPR023214">
    <property type="entry name" value="HAD_sf"/>
</dbReference>
<dbReference type="OrthoDB" id="9813266at2"/>
<dbReference type="Pfam" id="PF00122">
    <property type="entry name" value="E1-E2_ATPase"/>
    <property type="match status" value="1"/>
</dbReference>
<comment type="subcellular location">
    <subcellularLocation>
        <location evidence="1">Cell membrane</location>
        <topology evidence="1">Multi-pass membrane protein</topology>
    </subcellularLocation>
</comment>
<evidence type="ECO:0000313" key="15">
    <source>
        <dbReference type="Proteomes" id="UP000289316"/>
    </source>
</evidence>
<dbReference type="GO" id="GO:0005886">
    <property type="term" value="C:plasma membrane"/>
    <property type="evidence" value="ECO:0007669"/>
    <property type="project" value="UniProtKB-SubCell"/>
</dbReference>
<keyword evidence="13" id="KW-0378">Hydrolase</keyword>
<keyword evidence="6" id="KW-0406">Ion transport</keyword>
<evidence type="ECO:0000256" key="4">
    <source>
        <dbReference type="ARBA" id="ARBA00022692"/>
    </source>
</evidence>
<comment type="catalytic activity">
    <reaction evidence="9">
        <text>Cd(2+)(in) + ATP + H2O = Cd(2+)(out) + ADP + phosphate + H(+)</text>
        <dbReference type="Rhea" id="RHEA:12132"/>
        <dbReference type="ChEBI" id="CHEBI:15377"/>
        <dbReference type="ChEBI" id="CHEBI:15378"/>
        <dbReference type="ChEBI" id="CHEBI:30616"/>
        <dbReference type="ChEBI" id="CHEBI:43474"/>
        <dbReference type="ChEBI" id="CHEBI:48775"/>
        <dbReference type="ChEBI" id="CHEBI:456216"/>
        <dbReference type="EC" id="7.2.2.21"/>
    </reaction>
</comment>
<comment type="similarity">
    <text evidence="2 10">Belongs to the cation transport ATPase (P-type) (TC 3.A.3) family. Type IB subfamily.</text>
</comment>
<feature type="transmembrane region" description="Helical" evidence="10">
    <location>
        <begin position="227"/>
        <end position="246"/>
    </location>
</feature>
<dbReference type="PANTHER" id="PTHR48085:SF5">
    <property type="entry name" value="CADMIUM_ZINC-TRANSPORTING ATPASE HMA4-RELATED"/>
    <property type="match status" value="1"/>
</dbReference>
<dbReference type="GeneID" id="48467411"/>
<reference evidence="12 14" key="1">
    <citation type="submission" date="2017-09" db="EMBL/GenBank/DDBJ databases">
        <title>Predominant Lactobacillus spp. isolated from feces of mice subjected to short-term calorie restriction.</title>
        <authorList>
            <person name="Zhang C."/>
            <person name="Zhao L."/>
            <person name="Pan F."/>
        </authorList>
    </citation>
    <scope>NUCLEOTIDE SEQUENCE [LARGE SCALE GENOMIC DNA]</scope>
    <source>
        <strain evidence="12 14">CR147</strain>
    </source>
</reference>
<dbReference type="AlphaFoldDB" id="A0A4Q2AX37"/>
<dbReference type="GO" id="GO:0016887">
    <property type="term" value="F:ATP hydrolysis activity"/>
    <property type="evidence" value="ECO:0007669"/>
    <property type="project" value="InterPro"/>
</dbReference>
<feature type="transmembrane region" description="Helical" evidence="10">
    <location>
        <begin position="552"/>
        <end position="579"/>
    </location>
</feature>
<dbReference type="InterPro" id="IPR008250">
    <property type="entry name" value="ATPase_P-typ_transduc_dom_A_sf"/>
</dbReference>
<keyword evidence="7 10" id="KW-0472">Membrane</keyword>
<evidence type="ECO:0000256" key="5">
    <source>
        <dbReference type="ARBA" id="ARBA00022989"/>
    </source>
</evidence>
<dbReference type="KEGG" id="lmur:CPS94_09635"/>
<evidence type="ECO:0000256" key="6">
    <source>
        <dbReference type="ARBA" id="ARBA00023065"/>
    </source>
</evidence>
<dbReference type="Pfam" id="PF00702">
    <property type="entry name" value="Hydrolase"/>
    <property type="match status" value="1"/>
</dbReference>
<dbReference type="FunFam" id="2.70.150.10:FF:000002">
    <property type="entry name" value="Copper-transporting ATPase 1, putative"/>
    <property type="match status" value="1"/>
</dbReference>
<dbReference type="PRINTS" id="PR00119">
    <property type="entry name" value="CATATPASE"/>
</dbReference>
<organism evidence="13 15">
    <name type="scientific">Ligilactobacillus murinus</name>
    <dbReference type="NCBI Taxonomy" id="1622"/>
    <lineage>
        <taxon>Bacteria</taxon>
        <taxon>Bacillati</taxon>
        <taxon>Bacillota</taxon>
        <taxon>Bacilli</taxon>
        <taxon>Lactobacillales</taxon>
        <taxon>Lactobacillaceae</taxon>
        <taxon>Ligilactobacillus</taxon>
    </lineage>
</organism>
<dbReference type="SUPFAM" id="SSF81653">
    <property type="entry name" value="Calcium ATPase, transduction domain A"/>
    <property type="match status" value="1"/>
</dbReference>
<name>A0A4Q2AX37_9LACO</name>
<dbReference type="CDD" id="cd07544">
    <property type="entry name" value="P-type_ATPase_HM"/>
    <property type="match status" value="1"/>
</dbReference>
<dbReference type="NCBIfam" id="TIGR01494">
    <property type="entry name" value="ATPase_P-type"/>
    <property type="match status" value="1"/>
</dbReference>
<dbReference type="GO" id="GO:0005524">
    <property type="term" value="F:ATP binding"/>
    <property type="evidence" value="ECO:0007669"/>
    <property type="project" value="UniProtKB-UniRule"/>
</dbReference>
<dbReference type="InterPro" id="IPR018303">
    <property type="entry name" value="ATPase_P-typ_P_site"/>
</dbReference>
<dbReference type="NCBIfam" id="TIGR01512">
    <property type="entry name" value="ATPase-IB2_Cd"/>
    <property type="match status" value="1"/>
</dbReference>
<keyword evidence="10" id="KW-0067">ATP-binding</keyword>
<evidence type="ECO:0000256" key="10">
    <source>
        <dbReference type="RuleBase" id="RU362081"/>
    </source>
</evidence>
<dbReference type="EMBL" id="QZFR01000016">
    <property type="protein sequence ID" value="RXV74893.1"/>
    <property type="molecule type" value="Genomic_DNA"/>
</dbReference>
<feature type="transmembrane region" description="Helical" evidence="10">
    <location>
        <begin position="252"/>
        <end position="273"/>
    </location>
</feature>
<feature type="domain" description="P-type ATPase A" evidence="11">
    <location>
        <begin position="112"/>
        <end position="211"/>
    </location>
</feature>
<sequence length="600" mass="63758">MKHSTKLGLIIAIALFSAILEFGFGLALVAQIIITVTGTLIALSMLKEMIKTLRSGSYGVDLLAITAVAATLAVGQYWAAMIVLIMLVGGDSLEDYASKKAHTELKALLDNSPQTAHKVVADKLIDIKVDEANIGDQLVVKPGETVPVDGHIIKGSSMFDESSLTGESRPITKNVSDTVYSGSINGDSAITMTVDKLAKDSQYQRLIQLVKQADSTPAHFVRMADRYAVPFTGIAFVIAGIAWFVSKDPVRFAEVLVVASPCPLILAAPVALVSGMSRSSRNGIVVKTGSVLEKMATAKTAAFDKTGTITSGRLFVDQIKPVAGTTKEELLSYAASAERSSGHILARSLLNYAVKHDVNLLEVQQLSEVTGNGVTAQIAGQTIKVGKASFVAPTAQVAETTQTCVYISLNDQYIGTITFIDKLRLEAAQTMQTLRDHGVKHLMMLTGDQQAIAQTIAKEVGIDDVRAKLLPEEKIKALKAVPESEHPVIMVGDGVNDAPSLTVADVGIAMGAHGATAASESADVVILKDDLLKVAKAVEIAQDTLRIARQAVLIGIFICVFLMLVASTGLIPAIVGAMFQEVIDTVSILWGLRARYSHEK</sequence>
<accession>A0A4Q2AX37</accession>
<protein>
    <recommendedName>
        <fullName evidence="8">Cd(2+)-exporting ATPase</fullName>
        <ecNumber evidence="8">7.2.2.21</ecNumber>
    </recommendedName>
</protein>
<dbReference type="InterPro" id="IPR051014">
    <property type="entry name" value="Cation_Transport_ATPase_IB"/>
</dbReference>
<evidence type="ECO:0000313" key="13">
    <source>
        <dbReference type="EMBL" id="RXV74893.1"/>
    </source>
</evidence>
<dbReference type="EC" id="7.2.2.21" evidence="8"/>
<evidence type="ECO:0000256" key="9">
    <source>
        <dbReference type="ARBA" id="ARBA00049338"/>
    </source>
</evidence>
<evidence type="ECO:0000256" key="1">
    <source>
        <dbReference type="ARBA" id="ARBA00004651"/>
    </source>
</evidence>
<dbReference type="InterPro" id="IPR023299">
    <property type="entry name" value="ATPase_P-typ_cyto_dom_N"/>
</dbReference>
<dbReference type="Proteomes" id="UP000289316">
    <property type="component" value="Unassembled WGS sequence"/>
</dbReference>
<dbReference type="InterPro" id="IPR001757">
    <property type="entry name" value="P_typ_ATPase"/>
</dbReference>
<proteinExistence type="inferred from homology"/>
<dbReference type="InterPro" id="IPR023298">
    <property type="entry name" value="ATPase_P-typ_TM_dom_sf"/>
</dbReference>
<dbReference type="PROSITE" id="PS00154">
    <property type="entry name" value="ATPASE_E1_E2"/>
    <property type="match status" value="1"/>
</dbReference>
<dbReference type="Proteomes" id="UP000250153">
    <property type="component" value="Chromosome"/>
</dbReference>
<dbReference type="Gene3D" id="3.40.1110.10">
    <property type="entry name" value="Calcium-transporting ATPase, cytoplasmic domain N"/>
    <property type="match status" value="1"/>
</dbReference>
<dbReference type="SUPFAM" id="SSF81665">
    <property type="entry name" value="Calcium ATPase, transmembrane domain M"/>
    <property type="match status" value="1"/>
</dbReference>
<dbReference type="Gene3D" id="2.70.150.10">
    <property type="entry name" value="Calcium-transporting ATPase, cytoplasmic transduction domain A"/>
    <property type="match status" value="1"/>
</dbReference>
<dbReference type="SUPFAM" id="SSF56784">
    <property type="entry name" value="HAD-like"/>
    <property type="match status" value="1"/>
</dbReference>
<dbReference type="RefSeq" id="WP_112286480.1">
    <property type="nucleotide sequence ID" value="NZ_CP023565.1"/>
</dbReference>
<dbReference type="InterPro" id="IPR059000">
    <property type="entry name" value="ATPase_P-type_domA"/>
</dbReference>
<dbReference type="GO" id="GO:0008551">
    <property type="term" value="F:P-type cadmium transporter activity"/>
    <property type="evidence" value="ECO:0007669"/>
    <property type="project" value="UniProtKB-EC"/>
</dbReference>